<dbReference type="Proteomes" id="UP000093928">
    <property type="component" value="Unassembled WGS sequence"/>
</dbReference>
<sequence length="260" mass="28585">MNNGNRDVIGSITVMDLAAICELEGRELPYPFALTEHSAAIVQPESSVATTFLDRFNTGEFRTFGPWMSAYVDADIWVECRVHYGQEERPDARIMACRVGDTGFVATQRPEADVVDVYELSAYGLGPAIADLVELSNPGSRNRIAIPEYVGYFTGPATGLEDDYAMSVQIPVAVSAVRRVPSADVAALATVQSHCRPARAWGVDWDSKFLVWVRITGDGDYVYDADFNYAEPLSQVKLGGRIDGLIAEDVNRLRRRRGLG</sequence>
<dbReference type="InterPro" id="IPR025734">
    <property type="entry name" value="EspG"/>
</dbReference>
<keyword evidence="3" id="KW-0963">Cytoplasm</keyword>
<dbReference type="GO" id="GO:0005737">
    <property type="term" value="C:cytoplasm"/>
    <property type="evidence" value="ECO:0007669"/>
    <property type="project" value="UniProtKB-SubCell"/>
</dbReference>
<dbReference type="RefSeq" id="WP_065143751.1">
    <property type="nucleotide sequence ID" value="NZ_LZLS01000086.1"/>
</dbReference>
<comment type="caution">
    <text evidence="5">The sequence shown here is derived from an EMBL/GenBank/DDBJ whole genome shotgun (WGS) entry which is preliminary data.</text>
</comment>
<dbReference type="OrthoDB" id="4375220at2"/>
<evidence type="ECO:0000256" key="3">
    <source>
        <dbReference type="ARBA" id="ARBA00022490"/>
    </source>
</evidence>
<keyword evidence="4" id="KW-0143">Chaperone</keyword>
<evidence type="ECO:0008006" key="7">
    <source>
        <dbReference type="Google" id="ProtNLM"/>
    </source>
</evidence>
<dbReference type="Pfam" id="PF14011">
    <property type="entry name" value="ESX-1_EspG"/>
    <property type="match status" value="1"/>
</dbReference>
<evidence type="ECO:0000256" key="4">
    <source>
        <dbReference type="ARBA" id="ARBA00023186"/>
    </source>
</evidence>
<evidence type="ECO:0000256" key="2">
    <source>
        <dbReference type="ARBA" id="ARBA00006411"/>
    </source>
</evidence>
<protein>
    <recommendedName>
        <fullName evidence="7">ESX secretion-associated protein EspG</fullName>
    </recommendedName>
</protein>
<reference evidence="5 6" key="1">
    <citation type="submission" date="2016-06" db="EMBL/GenBank/DDBJ databases">
        <authorList>
            <person name="Kjaerup R.B."/>
            <person name="Dalgaard T.S."/>
            <person name="Juul-Madsen H.R."/>
        </authorList>
    </citation>
    <scope>NUCLEOTIDE SEQUENCE [LARGE SCALE GENOMIC DNA]</scope>
    <source>
        <strain evidence="5 6">1165133.8</strain>
    </source>
</reference>
<dbReference type="EMBL" id="LZLS01000086">
    <property type="protein sequence ID" value="OBK27941.1"/>
    <property type="molecule type" value="Genomic_DNA"/>
</dbReference>
<comment type="similarity">
    <text evidence="2">Belongs to the EspG family.</text>
</comment>
<evidence type="ECO:0000313" key="6">
    <source>
        <dbReference type="Proteomes" id="UP000093928"/>
    </source>
</evidence>
<proteinExistence type="inferred from homology"/>
<accession>A0A1A3P183</accession>
<comment type="subcellular location">
    <subcellularLocation>
        <location evidence="1">Cytoplasm</location>
    </subcellularLocation>
</comment>
<organism evidence="5 6">
    <name type="scientific">Mycobacterium asiaticum</name>
    <dbReference type="NCBI Taxonomy" id="1790"/>
    <lineage>
        <taxon>Bacteria</taxon>
        <taxon>Bacillati</taxon>
        <taxon>Actinomycetota</taxon>
        <taxon>Actinomycetes</taxon>
        <taxon>Mycobacteriales</taxon>
        <taxon>Mycobacteriaceae</taxon>
        <taxon>Mycobacterium</taxon>
    </lineage>
</organism>
<dbReference type="AlphaFoldDB" id="A0A1A3P183"/>
<gene>
    <name evidence="5" type="ORF">A5634_21565</name>
</gene>
<name>A0A1A3P183_MYCAS</name>
<evidence type="ECO:0000256" key="1">
    <source>
        <dbReference type="ARBA" id="ARBA00004496"/>
    </source>
</evidence>
<evidence type="ECO:0000313" key="5">
    <source>
        <dbReference type="EMBL" id="OBK27941.1"/>
    </source>
</evidence>